<comment type="subcellular location">
    <subcellularLocation>
        <location evidence="1">Cell outer membrane</location>
    </subcellularLocation>
</comment>
<comment type="caution">
    <text evidence="3">The sequence shown here is derived from an EMBL/GenBank/DDBJ whole genome shotgun (WGS) entry which is preliminary data.</text>
</comment>
<organism evidence="3 4">
    <name type="scientific">Pelomonas parva</name>
    <dbReference type="NCBI Taxonomy" id="3299032"/>
    <lineage>
        <taxon>Bacteria</taxon>
        <taxon>Pseudomonadati</taxon>
        <taxon>Pseudomonadota</taxon>
        <taxon>Betaproteobacteria</taxon>
        <taxon>Burkholderiales</taxon>
        <taxon>Sphaerotilaceae</taxon>
        <taxon>Roseateles</taxon>
    </lineage>
</organism>
<sequence>MGSVALRRHALATPLLVVAALGGPFAASADPAARSLWLRVEAFRADVSTNVRIDDPGANLVGTEFALERYGLTDGKTLPTVQLGYRFAERWRLELEYFRLSRTGRAELDRSITFNGTTFPVQATLDTHFRSDVGRASIGYSFLQSPDFELGATAGLHVTKFDISLQTAVSTSGSTPTVDRAVTNATVPLPTLGIYGNWGIASGWALDWRADLFALKHRGYDGKLINGQASLLYRLSPNAALGGGWRYVDYQVRSSRTDVNGKVDYKFKGPQLFAEVGF</sequence>
<dbReference type="RefSeq" id="WP_394478205.1">
    <property type="nucleotide sequence ID" value="NZ_JBIGHV010000003.1"/>
</dbReference>
<evidence type="ECO:0000313" key="3">
    <source>
        <dbReference type="EMBL" id="MFG6430155.1"/>
    </source>
</evidence>
<evidence type="ECO:0000256" key="1">
    <source>
        <dbReference type="ARBA" id="ARBA00004442"/>
    </source>
</evidence>
<protein>
    <recommendedName>
        <fullName evidence="5">Outer membrane protein beta-barrel domain-containing protein</fullName>
    </recommendedName>
</protein>
<feature type="chain" id="PRO_5045420161" description="Outer membrane protein beta-barrel domain-containing protein" evidence="2">
    <location>
        <begin position="30"/>
        <end position="278"/>
    </location>
</feature>
<dbReference type="Proteomes" id="UP001606210">
    <property type="component" value="Unassembled WGS sequence"/>
</dbReference>
<name>A0ABW7F391_9BURK</name>
<evidence type="ECO:0000256" key="2">
    <source>
        <dbReference type="SAM" id="SignalP"/>
    </source>
</evidence>
<keyword evidence="2" id="KW-0732">Signal</keyword>
<proteinExistence type="predicted"/>
<reference evidence="3 4" key="1">
    <citation type="submission" date="2024-08" db="EMBL/GenBank/DDBJ databases">
        <authorList>
            <person name="Lu H."/>
        </authorList>
    </citation>
    <scope>NUCLEOTIDE SEQUENCE [LARGE SCALE GENOMIC DNA]</scope>
    <source>
        <strain evidence="3 4">LYH14W</strain>
    </source>
</reference>
<dbReference type="SUPFAM" id="SSF56925">
    <property type="entry name" value="OMPA-like"/>
    <property type="match status" value="1"/>
</dbReference>
<dbReference type="EMBL" id="JBIGHV010000003">
    <property type="protein sequence ID" value="MFG6430155.1"/>
    <property type="molecule type" value="Genomic_DNA"/>
</dbReference>
<accession>A0ABW7F391</accession>
<feature type="signal peptide" evidence="2">
    <location>
        <begin position="1"/>
        <end position="29"/>
    </location>
</feature>
<dbReference type="Gene3D" id="2.40.160.20">
    <property type="match status" value="1"/>
</dbReference>
<evidence type="ECO:0008006" key="5">
    <source>
        <dbReference type="Google" id="ProtNLM"/>
    </source>
</evidence>
<keyword evidence="4" id="KW-1185">Reference proteome</keyword>
<dbReference type="InterPro" id="IPR011250">
    <property type="entry name" value="OMP/PagP_B-barrel"/>
</dbReference>
<gene>
    <name evidence="3" type="ORF">ACG00Y_09545</name>
</gene>
<evidence type="ECO:0000313" key="4">
    <source>
        <dbReference type="Proteomes" id="UP001606210"/>
    </source>
</evidence>